<keyword evidence="2" id="KW-0472">Membrane</keyword>
<proteinExistence type="predicted"/>
<dbReference type="RefSeq" id="WP_377343825.1">
    <property type="nucleotide sequence ID" value="NZ_JBHLUE010000034.1"/>
</dbReference>
<keyword evidence="2" id="KW-0812">Transmembrane</keyword>
<evidence type="ECO:0000313" key="3">
    <source>
        <dbReference type="EMBL" id="MFC0568333.1"/>
    </source>
</evidence>
<feature type="transmembrane region" description="Helical" evidence="2">
    <location>
        <begin position="80"/>
        <end position="104"/>
    </location>
</feature>
<keyword evidence="4" id="KW-1185">Reference proteome</keyword>
<reference evidence="3 4" key="1">
    <citation type="submission" date="2024-09" db="EMBL/GenBank/DDBJ databases">
        <authorList>
            <person name="Sun Q."/>
            <person name="Mori K."/>
        </authorList>
    </citation>
    <scope>NUCLEOTIDE SEQUENCE [LARGE SCALE GENOMIC DNA]</scope>
    <source>
        <strain evidence="3 4">TBRC 2205</strain>
    </source>
</reference>
<organism evidence="3 4">
    <name type="scientific">Plantactinospora siamensis</name>
    <dbReference type="NCBI Taxonomy" id="555372"/>
    <lineage>
        <taxon>Bacteria</taxon>
        <taxon>Bacillati</taxon>
        <taxon>Actinomycetota</taxon>
        <taxon>Actinomycetes</taxon>
        <taxon>Micromonosporales</taxon>
        <taxon>Micromonosporaceae</taxon>
        <taxon>Plantactinospora</taxon>
    </lineage>
</organism>
<feature type="region of interest" description="Disordered" evidence="1">
    <location>
        <begin position="203"/>
        <end position="273"/>
    </location>
</feature>
<name>A0ABV6P5N8_9ACTN</name>
<feature type="compositionally biased region" description="Low complexity" evidence="1">
    <location>
        <begin position="239"/>
        <end position="248"/>
    </location>
</feature>
<evidence type="ECO:0000256" key="2">
    <source>
        <dbReference type="SAM" id="Phobius"/>
    </source>
</evidence>
<dbReference type="Proteomes" id="UP001589894">
    <property type="component" value="Unassembled WGS sequence"/>
</dbReference>
<protein>
    <submittedName>
        <fullName evidence="3">Uncharacterized protein</fullName>
    </submittedName>
</protein>
<sequence length="273" mass="27122">MRIRRTGRRDAEAMERMLDTPGREAGAEPVARLLAAAAAPPRPGELAGEERALAAFRQAARAPGRPAPARSWRRRLTAGAAAWAAIGATTVTAGVALAAGTHVFTKDGPVDRPSTTPAPAPGQDGTSAATAPGGVIGSPGASISGPAGTVGPGSAAPEIVGLCKAYLHKDPVRREKALRSPSYQRLVTAAGGAAGVEAYCAGVVASPAGGPPTVPPGQASTPPGQATVPPGQVSTPPGQEKTPTPKAKQTPKAKPTKPESDAAPVASPPAKKD</sequence>
<gene>
    <name evidence="3" type="ORF">ACFFHU_29865</name>
</gene>
<comment type="caution">
    <text evidence="3">The sequence shown here is derived from an EMBL/GenBank/DDBJ whole genome shotgun (WGS) entry which is preliminary data.</text>
</comment>
<accession>A0ABV6P5N8</accession>
<evidence type="ECO:0000256" key="1">
    <source>
        <dbReference type="SAM" id="MobiDB-lite"/>
    </source>
</evidence>
<feature type="region of interest" description="Disordered" evidence="1">
    <location>
        <begin position="104"/>
        <end position="153"/>
    </location>
</feature>
<keyword evidence="2" id="KW-1133">Transmembrane helix</keyword>
<dbReference type="EMBL" id="JBHLUE010000034">
    <property type="protein sequence ID" value="MFC0568333.1"/>
    <property type="molecule type" value="Genomic_DNA"/>
</dbReference>
<feature type="compositionally biased region" description="Low complexity" evidence="1">
    <location>
        <begin position="138"/>
        <end position="147"/>
    </location>
</feature>
<evidence type="ECO:0000313" key="4">
    <source>
        <dbReference type="Proteomes" id="UP001589894"/>
    </source>
</evidence>